<dbReference type="Proteomes" id="UP001589693">
    <property type="component" value="Unassembled WGS sequence"/>
</dbReference>
<dbReference type="EMBL" id="JBHLZU010000015">
    <property type="protein sequence ID" value="MFB9905916.1"/>
    <property type="molecule type" value="Genomic_DNA"/>
</dbReference>
<accession>A0ABV5ZYG8</accession>
<organism evidence="1 2">
    <name type="scientific">Allokutzneria oryzae</name>
    <dbReference type="NCBI Taxonomy" id="1378989"/>
    <lineage>
        <taxon>Bacteria</taxon>
        <taxon>Bacillati</taxon>
        <taxon>Actinomycetota</taxon>
        <taxon>Actinomycetes</taxon>
        <taxon>Pseudonocardiales</taxon>
        <taxon>Pseudonocardiaceae</taxon>
        <taxon>Allokutzneria</taxon>
    </lineage>
</organism>
<proteinExistence type="predicted"/>
<dbReference type="RefSeq" id="WP_377853376.1">
    <property type="nucleotide sequence ID" value="NZ_JBHLZU010000015.1"/>
</dbReference>
<comment type="caution">
    <text evidence="1">The sequence shown here is derived from an EMBL/GenBank/DDBJ whole genome shotgun (WGS) entry which is preliminary data.</text>
</comment>
<evidence type="ECO:0000313" key="2">
    <source>
        <dbReference type="Proteomes" id="UP001589693"/>
    </source>
</evidence>
<gene>
    <name evidence="1" type="ORF">ACFFQA_18430</name>
</gene>
<evidence type="ECO:0000313" key="1">
    <source>
        <dbReference type="EMBL" id="MFB9905916.1"/>
    </source>
</evidence>
<name>A0ABV5ZYG8_9PSEU</name>
<sequence length="52" mass="6222">MTKQMRQTRQSARPARRKLVRTGLGRAVRWIDDWTVEAFNPVYPYRGRDSRS</sequence>
<reference evidence="1 2" key="1">
    <citation type="submission" date="2024-09" db="EMBL/GenBank/DDBJ databases">
        <authorList>
            <person name="Sun Q."/>
            <person name="Mori K."/>
        </authorList>
    </citation>
    <scope>NUCLEOTIDE SEQUENCE [LARGE SCALE GENOMIC DNA]</scope>
    <source>
        <strain evidence="1 2">TBRC 7907</strain>
    </source>
</reference>
<protein>
    <submittedName>
        <fullName evidence="1">Uncharacterized protein</fullName>
    </submittedName>
</protein>
<keyword evidence="2" id="KW-1185">Reference proteome</keyword>